<name>A0AA40K4L0_9PEZI</name>
<evidence type="ECO:0000256" key="1">
    <source>
        <dbReference type="SAM" id="MobiDB-lite"/>
    </source>
</evidence>
<organism evidence="2 3">
    <name type="scientific">Schizothecium vesticola</name>
    <dbReference type="NCBI Taxonomy" id="314040"/>
    <lineage>
        <taxon>Eukaryota</taxon>
        <taxon>Fungi</taxon>
        <taxon>Dikarya</taxon>
        <taxon>Ascomycota</taxon>
        <taxon>Pezizomycotina</taxon>
        <taxon>Sordariomycetes</taxon>
        <taxon>Sordariomycetidae</taxon>
        <taxon>Sordariales</taxon>
        <taxon>Schizotheciaceae</taxon>
        <taxon>Schizothecium</taxon>
    </lineage>
</organism>
<proteinExistence type="predicted"/>
<protein>
    <submittedName>
        <fullName evidence="2">Uncharacterized protein</fullName>
    </submittedName>
</protein>
<evidence type="ECO:0000313" key="3">
    <source>
        <dbReference type="Proteomes" id="UP001172155"/>
    </source>
</evidence>
<sequence length="187" mass="20752">MSSTIEANPPRTVEPSSSTPATAPQDKRGEDDQLSLASTVEDTETPETPARLTSPFVVDIRYNREKKSWADLDEEDDDEWMGTSMATLDIHNNPEKKSWADLDEDAAATAATPEDNPALGTAGLEYGGYRPCSHKESWLEPELDTIFEEEDEGPVDVGCFPRKRSCAFPRTTKTATRSKRRITGRRS</sequence>
<dbReference type="AlphaFoldDB" id="A0AA40K4L0"/>
<dbReference type="EMBL" id="JAUKUD010000004">
    <property type="protein sequence ID" value="KAK0745708.1"/>
    <property type="molecule type" value="Genomic_DNA"/>
</dbReference>
<comment type="caution">
    <text evidence="2">The sequence shown here is derived from an EMBL/GenBank/DDBJ whole genome shotgun (WGS) entry which is preliminary data.</text>
</comment>
<accession>A0AA40K4L0</accession>
<feature type="region of interest" description="Disordered" evidence="1">
    <location>
        <begin position="1"/>
        <end position="52"/>
    </location>
</feature>
<dbReference type="Proteomes" id="UP001172155">
    <property type="component" value="Unassembled WGS sequence"/>
</dbReference>
<keyword evidence="3" id="KW-1185">Reference proteome</keyword>
<evidence type="ECO:0000313" key="2">
    <source>
        <dbReference type="EMBL" id="KAK0745708.1"/>
    </source>
</evidence>
<reference evidence="2" key="1">
    <citation type="submission" date="2023-06" db="EMBL/GenBank/DDBJ databases">
        <title>Genome-scale phylogeny and comparative genomics of the fungal order Sordariales.</title>
        <authorList>
            <consortium name="Lawrence Berkeley National Laboratory"/>
            <person name="Hensen N."/>
            <person name="Bonometti L."/>
            <person name="Westerberg I."/>
            <person name="Brannstrom I.O."/>
            <person name="Guillou S."/>
            <person name="Cros-Aarteil S."/>
            <person name="Calhoun S."/>
            <person name="Haridas S."/>
            <person name="Kuo A."/>
            <person name="Mondo S."/>
            <person name="Pangilinan J."/>
            <person name="Riley R."/>
            <person name="LaButti K."/>
            <person name="Andreopoulos B."/>
            <person name="Lipzen A."/>
            <person name="Chen C."/>
            <person name="Yanf M."/>
            <person name="Daum C."/>
            <person name="Ng V."/>
            <person name="Clum A."/>
            <person name="Steindorff A."/>
            <person name="Ohm R."/>
            <person name="Martin F."/>
            <person name="Silar P."/>
            <person name="Natvig D."/>
            <person name="Lalanne C."/>
            <person name="Gautier V."/>
            <person name="Ament-velasquez S.L."/>
            <person name="Kruys A."/>
            <person name="Hutchinson M.I."/>
            <person name="Powell A.J."/>
            <person name="Barry K."/>
            <person name="Miller A.N."/>
            <person name="Grigoriev I.V."/>
            <person name="Debuchy R."/>
            <person name="Gladieux P."/>
            <person name="Thoren M.H."/>
            <person name="Johannesson H."/>
        </authorList>
    </citation>
    <scope>NUCLEOTIDE SEQUENCE</scope>
    <source>
        <strain evidence="2">SMH3187-1</strain>
    </source>
</reference>
<gene>
    <name evidence="2" type="ORF">B0T18DRAFT_488451</name>
</gene>